<reference evidence="2 3" key="1">
    <citation type="submission" date="2020-08" db="EMBL/GenBank/DDBJ databases">
        <title>Sequencing the genomes of 1000 actinobacteria strains.</title>
        <authorList>
            <person name="Klenk H.-P."/>
        </authorList>
    </citation>
    <scope>NUCLEOTIDE SEQUENCE [LARGE SCALE GENOMIC DNA]</scope>
    <source>
        <strain evidence="2 3">DSM 105498</strain>
    </source>
</reference>
<dbReference type="SMART" id="SM00530">
    <property type="entry name" value="HTH_XRE"/>
    <property type="match status" value="1"/>
</dbReference>
<dbReference type="SUPFAM" id="SSF47413">
    <property type="entry name" value="lambda repressor-like DNA-binding domains"/>
    <property type="match status" value="1"/>
</dbReference>
<feature type="domain" description="HTH cro/C1-type" evidence="1">
    <location>
        <begin position="11"/>
        <end position="65"/>
    </location>
</feature>
<dbReference type="AlphaFoldDB" id="A0A7W4VSG4"/>
<sequence>MASPTYTADAVRAELARKRRTQADLAAALDMTAHTLGRRLNGEVPFTIPEIVAVATYLEVSLDIFMPPVDRSALAS</sequence>
<evidence type="ECO:0000313" key="3">
    <source>
        <dbReference type="Proteomes" id="UP000589626"/>
    </source>
</evidence>
<keyword evidence="3" id="KW-1185">Reference proteome</keyword>
<comment type="caution">
    <text evidence="2">The sequence shown here is derived from an EMBL/GenBank/DDBJ whole genome shotgun (WGS) entry which is preliminary data.</text>
</comment>
<dbReference type="PROSITE" id="PS50943">
    <property type="entry name" value="HTH_CROC1"/>
    <property type="match status" value="1"/>
</dbReference>
<accession>A0A7W4VSG4</accession>
<dbReference type="InterPro" id="IPR001387">
    <property type="entry name" value="Cro/C1-type_HTH"/>
</dbReference>
<dbReference type="Pfam" id="PF01381">
    <property type="entry name" value="HTH_3"/>
    <property type="match status" value="1"/>
</dbReference>
<dbReference type="Proteomes" id="UP000589626">
    <property type="component" value="Unassembled WGS sequence"/>
</dbReference>
<dbReference type="RefSeq" id="WP_183590935.1">
    <property type="nucleotide sequence ID" value="NZ_JACHWR010000001.1"/>
</dbReference>
<dbReference type="CDD" id="cd00093">
    <property type="entry name" value="HTH_XRE"/>
    <property type="match status" value="1"/>
</dbReference>
<organism evidence="2 3">
    <name type="scientific">Nocardioides soli</name>
    <dbReference type="NCBI Taxonomy" id="1036020"/>
    <lineage>
        <taxon>Bacteria</taxon>
        <taxon>Bacillati</taxon>
        <taxon>Actinomycetota</taxon>
        <taxon>Actinomycetes</taxon>
        <taxon>Propionibacteriales</taxon>
        <taxon>Nocardioidaceae</taxon>
        <taxon>Nocardioides</taxon>
    </lineage>
</organism>
<name>A0A7W4VSG4_9ACTN</name>
<dbReference type="GO" id="GO:0003677">
    <property type="term" value="F:DNA binding"/>
    <property type="evidence" value="ECO:0007669"/>
    <property type="project" value="InterPro"/>
</dbReference>
<proteinExistence type="predicted"/>
<protein>
    <submittedName>
        <fullName evidence="2">Transcriptional regulator with XRE-family HTH domain</fullName>
    </submittedName>
</protein>
<evidence type="ECO:0000313" key="2">
    <source>
        <dbReference type="EMBL" id="MBB3040972.1"/>
    </source>
</evidence>
<dbReference type="EMBL" id="JACHWR010000001">
    <property type="protein sequence ID" value="MBB3040972.1"/>
    <property type="molecule type" value="Genomic_DNA"/>
</dbReference>
<evidence type="ECO:0000259" key="1">
    <source>
        <dbReference type="PROSITE" id="PS50943"/>
    </source>
</evidence>
<dbReference type="Gene3D" id="1.10.260.40">
    <property type="entry name" value="lambda repressor-like DNA-binding domains"/>
    <property type="match status" value="1"/>
</dbReference>
<dbReference type="InterPro" id="IPR010982">
    <property type="entry name" value="Lambda_DNA-bd_dom_sf"/>
</dbReference>
<gene>
    <name evidence="2" type="ORF">FHU40_000773</name>
</gene>